<evidence type="ECO:0000256" key="3">
    <source>
        <dbReference type="ARBA" id="ARBA00022827"/>
    </source>
</evidence>
<comment type="subunit">
    <text evidence="7">Homodimer.</text>
</comment>
<comment type="similarity">
    <text evidence="1 7">Belongs to the class-II pyridine nucleotide-disulfide oxidoreductase family.</text>
</comment>
<evidence type="ECO:0000256" key="6">
    <source>
        <dbReference type="ARBA" id="ARBA00023284"/>
    </source>
</evidence>
<evidence type="ECO:0000259" key="9">
    <source>
        <dbReference type="Pfam" id="PF07992"/>
    </source>
</evidence>
<dbReference type="InterPro" id="IPR005982">
    <property type="entry name" value="Thioredox_Rdtase"/>
</dbReference>
<accession>A0A4D6YNX9</accession>
<dbReference type="GO" id="GO:0019430">
    <property type="term" value="P:removal of superoxide radicals"/>
    <property type="evidence" value="ECO:0007669"/>
    <property type="project" value="UniProtKB-UniRule"/>
</dbReference>
<evidence type="ECO:0000256" key="2">
    <source>
        <dbReference type="ARBA" id="ARBA00022630"/>
    </source>
</evidence>
<dbReference type="PANTHER" id="PTHR48105">
    <property type="entry name" value="THIOREDOXIN REDUCTASE 1-RELATED-RELATED"/>
    <property type="match status" value="1"/>
</dbReference>
<dbReference type="PRINTS" id="PR00469">
    <property type="entry name" value="PNDRDTASEII"/>
</dbReference>
<sequence length="320" mass="35725">MQKKNNIHSVIIIGSGPAGYTAYIYAARANLFPVLITGNNIGGQLTTTQDIENWPGEIKKISGSDLMNRMRQHAEKFSKNIIEDHIQNVNFKTFPFVLNGEKKKYFSKTVIIATGAIPRHLGLSSEVDFQGKGVSYCATCDGFFFKNQIVAVIGGGNTAIEEVLYLTKIVKKIYLIHRNSTFKAEKILIQRMRPYIHTKKIIIYKNYVVKEILGNELGVNTIYIQSNLNKNITKKIQVSGIFIAIGHIPNTNLFHQQLKTENGYILVKYGNHGFFTQTSIPGIFAAGDVIDHVYKQAITSAASGCMAALDVDRYLDQNSQ</sequence>
<evidence type="ECO:0000256" key="7">
    <source>
        <dbReference type="RuleBase" id="RU003880"/>
    </source>
</evidence>
<protein>
    <recommendedName>
        <fullName evidence="7">Thioredoxin reductase</fullName>
        <ecNumber evidence="7">1.8.1.9</ecNumber>
    </recommendedName>
</protein>
<dbReference type="InterPro" id="IPR036188">
    <property type="entry name" value="FAD/NAD-bd_sf"/>
</dbReference>
<name>A0A4D6YNX9_9GAMM</name>
<dbReference type="PRINTS" id="PR00368">
    <property type="entry name" value="FADPNR"/>
</dbReference>
<evidence type="ECO:0000256" key="5">
    <source>
        <dbReference type="ARBA" id="ARBA00023157"/>
    </source>
</evidence>
<reference evidence="10 11" key="2">
    <citation type="submission" date="2019-05" db="EMBL/GenBank/DDBJ databases">
        <title>Genome evolution of the obligate endosymbiont Buchnera aphidicola.</title>
        <authorList>
            <person name="Moran N.A."/>
        </authorList>
    </citation>
    <scope>NUCLEOTIDE SEQUENCE [LARGE SCALE GENOMIC DNA]</scope>
    <source>
        <strain evidence="10 11">Tca</strain>
    </source>
</reference>
<evidence type="ECO:0000313" key="10">
    <source>
        <dbReference type="EMBL" id="QCI26775.1"/>
    </source>
</evidence>
<keyword evidence="3 7" id="KW-0274">FAD</keyword>
<dbReference type="RefSeq" id="WP_158353437.1">
    <property type="nucleotide sequence ID" value="NZ_CP034852.1"/>
</dbReference>
<dbReference type="NCBIfam" id="TIGR01292">
    <property type="entry name" value="TRX_reduct"/>
    <property type="match status" value="1"/>
</dbReference>
<keyword evidence="6 7" id="KW-0676">Redox-active center</keyword>
<dbReference type="InterPro" id="IPR023753">
    <property type="entry name" value="FAD/NAD-binding_dom"/>
</dbReference>
<dbReference type="SUPFAM" id="SSF51905">
    <property type="entry name" value="FAD/NAD(P)-binding domain"/>
    <property type="match status" value="1"/>
</dbReference>
<keyword evidence="8" id="KW-0521">NADP</keyword>
<dbReference type="PROSITE" id="PS00573">
    <property type="entry name" value="PYRIDINE_REDOX_2"/>
    <property type="match status" value="1"/>
</dbReference>
<keyword evidence="11" id="KW-1185">Reference proteome</keyword>
<organism evidence="10 11">
    <name type="scientific">Buchnera aphidicola</name>
    <name type="common">Thelaxes californica</name>
    <dbReference type="NCBI Taxonomy" id="1315998"/>
    <lineage>
        <taxon>Bacteria</taxon>
        <taxon>Pseudomonadati</taxon>
        <taxon>Pseudomonadota</taxon>
        <taxon>Gammaproteobacteria</taxon>
        <taxon>Enterobacterales</taxon>
        <taxon>Erwiniaceae</taxon>
        <taxon>Buchnera</taxon>
    </lineage>
</organism>
<dbReference type="Pfam" id="PF07992">
    <property type="entry name" value="Pyr_redox_2"/>
    <property type="match status" value="1"/>
</dbReference>
<feature type="domain" description="FAD/NAD(P)-binding" evidence="9">
    <location>
        <begin position="9"/>
        <end position="304"/>
    </location>
</feature>
<evidence type="ECO:0000256" key="1">
    <source>
        <dbReference type="ARBA" id="ARBA00009333"/>
    </source>
</evidence>
<dbReference type="AlphaFoldDB" id="A0A4D6YNX9"/>
<keyword evidence="4 7" id="KW-0560">Oxidoreductase</keyword>
<keyword evidence="5" id="KW-1015">Disulfide bond</keyword>
<gene>
    <name evidence="10" type="primary">trxB</name>
    <name evidence="10" type="ORF">D9V80_01200</name>
</gene>
<evidence type="ECO:0000256" key="8">
    <source>
        <dbReference type="RuleBase" id="RU003881"/>
    </source>
</evidence>
<dbReference type="Proteomes" id="UP000298782">
    <property type="component" value="Chromosome"/>
</dbReference>
<dbReference type="InterPro" id="IPR050097">
    <property type="entry name" value="Ferredoxin-NADP_redctase_2"/>
</dbReference>
<dbReference type="InterPro" id="IPR008255">
    <property type="entry name" value="Pyr_nucl-diS_OxRdtase_2_AS"/>
</dbReference>
<keyword evidence="2 7" id="KW-0285">Flavoprotein</keyword>
<proteinExistence type="inferred from homology"/>
<reference evidence="10 11" key="1">
    <citation type="submission" date="2018-12" db="EMBL/GenBank/DDBJ databases">
        <authorList>
            <person name="Chong R.A."/>
        </authorList>
    </citation>
    <scope>NUCLEOTIDE SEQUENCE [LARGE SCALE GENOMIC DNA]</scope>
    <source>
        <strain evidence="10 11">Tca</strain>
    </source>
</reference>
<dbReference type="GO" id="GO:0004791">
    <property type="term" value="F:thioredoxin-disulfide reductase (NADPH) activity"/>
    <property type="evidence" value="ECO:0007669"/>
    <property type="project" value="UniProtKB-UniRule"/>
</dbReference>
<comment type="catalytic activity">
    <reaction evidence="7">
        <text>[thioredoxin]-dithiol + NADP(+) = [thioredoxin]-disulfide + NADPH + H(+)</text>
        <dbReference type="Rhea" id="RHEA:20345"/>
        <dbReference type="Rhea" id="RHEA-COMP:10698"/>
        <dbReference type="Rhea" id="RHEA-COMP:10700"/>
        <dbReference type="ChEBI" id="CHEBI:15378"/>
        <dbReference type="ChEBI" id="CHEBI:29950"/>
        <dbReference type="ChEBI" id="CHEBI:50058"/>
        <dbReference type="ChEBI" id="CHEBI:57783"/>
        <dbReference type="ChEBI" id="CHEBI:58349"/>
        <dbReference type="EC" id="1.8.1.9"/>
    </reaction>
</comment>
<evidence type="ECO:0000313" key="11">
    <source>
        <dbReference type="Proteomes" id="UP000298782"/>
    </source>
</evidence>
<evidence type="ECO:0000256" key="4">
    <source>
        <dbReference type="ARBA" id="ARBA00023002"/>
    </source>
</evidence>
<dbReference type="OrthoDB" id="9806179at2"/>
<dbReference type="GO" id="GO:0005737">
    <property type="term" value="C:cytoplasm"/>
    <property type="evidence" value="ECO:0007669"/>
    <property type="project" value="InterPro"/>
</dbReference>
<dbReference type="EC" id="1.8.1.9" evidence="7"/>
<dbReference type="EMBL" id="CP034852">
    <property type="protein sequence ID" value="QCI26775.1"/>
    <property type="molecule type" value="Genomic_DNA"/>
</dbReference>
<comment type="cofactor">
    <cofactor evidence="8">
        <name>FAD</name>
        <dbReference type="ChEBI" id="CHEBI:57692"/>
    </cofactor>
    <text evidence="8">Binds 1 FAD per subunit.</text>
</comment>
<dbReference type="Gene3D" id="3.50.50.60">
    <property type="entry name" value="FAD/NAD(P)-binding domain"/>
    <property type="match status" value="2"/>
</dbReference>